<dbReference type="STRING" id="1447875.A0A2B7WHM7"/>
<protein>
    <submittedName>
        <fullName evidence="2">Uncharacterized protein</fullName>
    </submittedName>
</protein>
<dbReference type="OrthoDB" id="4201659at2759"/>
<comment type="caution">
    <text evidence="2">The sequence shown here is derived from an EMBL/GenBank/DDBJ whole genome shotgun (WGS) entry which is preliminary data.</text>
</comment>
<evidence type="ECO:0000256" key="1">
    <source>
        <dbReference type="SAM" id="SignalP"/>
    </source>
</evidence>
<feature type="signal peptide" evidence="1">
    <location>
        <begin position="1"/>
        <end position="20"/>
    </location>
</feature>
<sequence length="541" mass="59627">MRIPFISLLLGATCVSGLVAREPKNAKQSPKDVCGIRSNKDNLNSKDLAHIWTKSGAAGFLKNFLKKHGTDEWTEKFFKKTVNGGKQSIATFNCMAFPGGTTCTTPGNGECVKYKPPEAFYVHQQIASLWSAFDQIHEATQTTMVNALLADIQDAVDIFGPPKKKDDGLWALMIGAFVGGAGLAGPVWQVAAPLTAVVGALNIAAGMDEKSAKPKEPDDFKKLTSKDVKRFFDGINGSLNKTVDAVFGGKFKGVKTPKDKVKWITDQFAGGKLLDLERVGSDVEKYTAGVAKLVKQGMVVSCLKANEYYVSQRHDITKEKCAKRKRSVWMNNRCTSITKQQGAAMTGKMPTVISEKLYKAFTKDYKFDYKKALQNAVNCAAKKGSAGPDWSKLPAFGKEEWPECFFNLPVKEEDFYGEHHKPDTPNPKKPWTGGQCGIHIIQYQKNQKAHKTGKDFQFDIEVFDGRQKSMGGVKKKKAPNGKKFNVKSKLPHLVVVTAHAFDDSAIDFAYAGAKWNSKQKKLCKMGKYDNGRRQGDCGFPC</sequence>
<feature type="chain" id="PRO_5012428358" evidence="1">
    <location>
        <begin position="21"/>
        <end position="541"/>
    </location>
</feature>
<dbReference type="Proteomes" id="UP000223968">
    <property type="component" value="Unassembled WGS sequence"/>
</dbReference>
<dbReference type="AlphaFoldDB" id="A0A2B7WHM7"/>
<proteinExistence type="predicted"/>
<evidence type="ECO:0000313" key="3">
    <source>
        <dbReference type="Proteomes" id="UP000223968"/>
    </source>
</evidence>
<gene>
    <name evidence="2" type="ORF">AJ79_09723</name>
</gene>
<reference evidence="2 3" key="1">
    <citation type="submission" date="2017-10" db="EMBL/GenBank/DDBJ databases">
        <title>Comparative genomics in systemic dimorphic fungi from Ajellomycetaceae.</title>
        <authorList>
            <person name="Munoz J.F."/>
            <person name="Mcewen J.G."/>
            <person name="Clay O.K."/>
            <person name="Cuomo C.A."/>
        </authorList>
    </citation>
    <scope>NUCLEOTIDE SEQUENCE [LARGE SCALE GENOMIC DNA]</scope>
    <source>
        <strain evidence="2 3">UAMH5409</strain>
    </source>
</reference>
<keyword evidence="1" id="KW-0732">Signal</keyword>
<dbReference type="EMBL" id="PDNB01000294">
    <property type="protein sequence ID" value="PGG96126.1"/>
    <property type="molecule type" value="Genomic_DNA"/>
</dbReference>
<organism evidence="2 3">
    <name type="scientific">Helicocarpus griseus UAMH5409</name>
    <dbReference type="NCBI Taxonomy" id="1447875"/>
    <lineage>
        <taxon>Eukaryota</taxon>
        <taxon>Fungi</taxon>
        <taxon>Dikarya</taxon>
        <taxon>Ascomycota</taxon>
        <taxon>Pezizomycotina</taxon>
        <taxon>Eurotiomycetes</taxon>
        <taxon>Eurotiomycetidae</taxon>
        <taxon>Onygenales</taxon>
        <taxon>Ajellomycetaceae</taxon>
        <taxon>Helicocarpus</taxon>
    </lineage>
</organism>
<name>A0A2B7WHM7_9EURO</name>
<keyword evidence="3" id="KW-1185">Reference proteome</keyword>
<evidence type="ECO:0000313" key="2">
    <source>
        <dbReference type="EMBL" id="PGG96126.1"/>
    </source>
</evidence>
<accession>A0A2B7WHM7</accession>